<gene>
    <name evidence="2" type="ORF">ACMD2_08100</name>
</gene>
<proteinExistence type="predicted"/>
<evidence type="ECO:0008006" key="4">
    <source>
        <dbReference type="Google" id="ProtNLM"/>
    </source>
</evidence>
<dbReference type="AlphaFoldDB" id="A0A199UV67"/>
<organism evidence="2 3">
    <name type="scientific">Ananas comosus</name>
    <name type="common">Pineapple</name>
    <name type="synonym">Ananas ananas</name>
    <dbReference type="NCBI Taxonomy" id="4615"/>
    <lineage>
        <taxon>Eukaryota</taxon>
        <taxon>Viridiplantae</taxon>
        <taxon>Streptophyta</taxon>
        <taxon>Embryophyta</taxon>
        <taxon>Tracheophyta</taxon>
        <taxon>Spermatophyta</taxon>
        <taxon>Magnoliopsida</taxon>
        <taxon>Liliopsida</taxon>
        <taxon>Poales</taxon>
        <taxon>Bromeliaceae</taxon>
        <taxon>Bromelioideae</taxon>
        <taxon>Ananas</taxon>
    </lineage>
</organism>
<dbReference type="InterPro" id="IPR007877">
    <property type="entry name" value="DUF707"/>
</dbReference>
<name>A0A199UV67_ANACO</name>
<keyword evidence="1" id="KW-0732">Signal</keyword>
<comment type="caution">
    <text evidence="2">The sequence shown here is derived from an EMBL/GenBank/DDBJ whole genome shotgun (WGS) entry which is preliminary data.</text>
</comment>
<protein>
    <recommendedName>
        <fullName evidence="4">Lysine ketoglutarate reductase trans-splicing-like protein</fullName>
    </recommendedName>
</protein>
<feature type="signal peptide" evidence="1">
    <location>
        <begin position="1"/>
        <end position="26"/>
    </location>
</feature>
<dbReference type="STRING" id="4615.A0A199UV67"/>
<accession>A0A199UV67</accession>
<feature type="chain" id="PRO_5008508159" description="Lysine ketoglutarate reductase trans-splicing-like protein" evidence="1">
    <location>
        <begin position="27"/>
        <end position="396"/>
    </location>
</feature>
<dbReference type="EMBL" id="LSRQ01004788">
    <property type="protein sequence ID" value="OAY68697.1"/>
    <property type="molecule type" value="Genomic_DNA"/>
</dbReference>
<dbReference type="PANTHER" id="PTHR31210">
    <property type="entry name" value="OS06G0731900 PROTEIN"/>
    <property type="match status" value="1"/>
</dbReference>
<sequence>MKQTTSFGFFALLMALALLITMKIQNKHLEMDLTRNPSLPTEREWRGELQGLPRGIIEPTTDMELKSMLKNSRLKGASDKSNSLLAMAVGISQKKNVDNIVRKFLIEDFSIMLFHYDGSVDGWHDLNWSNKAVHILAYNQTKWWFAKRFLHPDVVSIYDYIFLWDEDLGVENFHPRRYLKIMFSEGLEISQPALDPDQSSDIHHRITIRNKMMKVHRRIYDFRGSLNCSDESKGPPCTGWVEGMAPVFSRAAWRCVWHLIQNDLIHGWGLDMKLGYCAQGDQTKKVGVIDSEFIVHQGIPSLGGPSVTKALHRSVDLRSQIRRQSTAELEKFKERWNKAVKEDKEWTDRFVKCSPDVSSVELSQNLLLRTIIDQRTKGAASSIRQNNHNLTLHLAT</sequence>
<dbReference type="PANTHER" id="PTHR31210:SF96">
    <property type="entry name" value="OS06G0731900 PROTEIN"/>
    <property type="match status" value="1"/>
</dbReference>
<evidence type="ECO:0000313" key="2">
    <source>
        <dbReference type="EMBL" id="OAY68697.1"/>
    </source>
</evidence>
<dbReference type="Proteomes" id="UP000092600">
    <property type="component" value="Unassembled WGS sequence"/>
</dbReference>
<evidence type="ECO:0000256" key="1">
    <source>
        <dbReference type="SAM" id="SignalP"/>
    </source>
</evidence>
<reference evidence="2 3" key="1">
    <citation type="journal article" date="2016" name="DNA Res.">
        <title>The draft genome of MD-2 pineapple using hybrid error correction of long reads.</title>
        <authorList>
            <person name="Redwan R.M."/>
            <person name="Saidin A."/>
            <person name="Kumar S.V."/>
        </authorList>
    </citation>
    <scope>NUCLEOTIDE SEQUENCE [LARGE SCALE GENOMIC DNA]</scope>
    <source>
        <strain evidence="3">cv. MD2</strain>
        <tissue evidence="2">Leaf</tissue>
    </source>
</reference>
<dbReference type="Pfam" id="PF05212">
    <property type="entry name" value="DUF707"/>
    <property type="match status" value="1"/>
</dbReference>
<evidence type="ECO:0000313" key="3">
    <source>
        <dbReference type="Proteomes" id="UP000092600"/>
    </source>
</evidence>